<protein>
    <submittedName>
        <fullName evidence="1">Uncharacterized protein</fullName>
    </submittedName>
</protein>
<sequence>MQKEPGLAVQELTYLMSKFGVNYLKEHGVEYQKDQQLYR</sequence>
<name>R9GVA2_9SPHI</name>
<dbReference type="EMBL" id="AQPN01000043">
    <property type="protein sequence ID" value="EOR95767.1"/>
    <property type="molecule type" value="Genomic_DNA"/>
</dbReference>
<dbReference type="AlphaFoldDB" id="R9GVA2"/>
<evidence type="ECO:0000313" key="2">
    <source>
        <dbReference type="Proteomes" id="UP000014174"/>
    </source>
</evidence>
<gene>
    <name evidence="1" type="ORF">ADIARSV_1080</name>
</gene>
<proteinExistence type="predicted"/>
<keyword evidence="2" id="KW-1185">Reference proteome</keyword>
<evidence type="ECO:0000313" key="1">
    <source>
        <dbReference type="EMBL" id="EOR95767.1"/>
    </source>
</evidence>
<accession>R9GVA2</accession>
<dbReference type="Proteomes" id="UP000014174">
    <property type="component" value="Unassembled WGS sequence"/>
</dbReference>
<dbReference type="STRING" id="1150600.ADIARSV_1080"/>
<reference evidence="1 2" key="1">
    <citation type="journal article" date="2013" name="Genome Announc.">
        <title>Draft Genome Sequence of Arcticibacter svalbardensis Strain MN12-7T, a Member of the Family Sphingobacteriaceae Isolated from an Arctic Soil Sample.</title>
        <authorList>
            <person name="Shivaji S."/>
            <person name="Ara S."/>
            <person name="Prasad S."/>
            <person name="Manasa B.P."/>
            <person name="Begum Z."/>
            <person name="Singh A."/>
            <person name="Kumar Pinnaka A."/>
        </authorList>
    </citation>
    <scope>NUCLEOTIDE SEQUENCE [LARGE SCALE GENOMIC DNA]</scope>
    <source>
        <strain evidence="1 2">MN12-7</strain>
    </source>
</reference>
<comment type="caution">
    <text evidence="1">The sequence shown here is derived from an EMBL/GenBank/DDBJ whole genome shotgun (WGS) entry which is preliminary data.</text>
</comment>
<organism evidence="1 2">
    <name type="scientific">Arcticibacter svalbardensis MN12-7</name>
    <dbReference type="NCBI Taxonomy" id="1150600"/>
    <lineage>
        <taxon>Bacteria</taxon>
        <taxon>Pseudomonadati</taxon>
        <taxon>Bacteroidota</taxon>
        <taxon>Sphingobacteriia</taxon>
        <taxon>Sphingobacteriales</taxon>
        <taxon>Sphingobacteriaceae</taxon>
        <taxon>Arcticibacter</taxon>
    </lineage>
</organism>